<sequence length="497" mass="54695">MKDIALNKLVENGFDNPRVLVLGDCMLDIYLDGECKRLAPDVAVPVLDVQSVEHCLGGAGNVITNLSNMGAVVSVVSLLGDDSSGQTIARSVQRQGIDTGGLLYNKNCQTLTKTRLRRDGHCLLRYDIGQKYHFSAALANQYLTAVKKALQHVDIVFIADYGKGNITDELIVLLAEEQQVEPKIIAIDSKDYDKYACLNPDLIKPNYDEARKILSQEEEDDRLTQASKWPESLAALSQANWVALTLDKDGVILFKKGGSAKHYRVPALKEGNFSGAGDTFLTVLCLAYYNKLDADIAIALSIKAAQIGIQKNGTAHCSCTELAQRLTNKDDKLITDLNHLEALCDGLRKENKLVFTNGCFDIFHAGHAHYLGAAKAQGDILIVGINTDESIRRLKGATRPVNSLDDRIEVLRALGAVDYIVPFGDELSDNPIPIIEKVKPHIFVKGEAYQNKELAEQGLLQILGTQLVFIPHVHQQSTTKIIQRVQEKDNQLLKKIS</sequence>
<dbReference type="InterPro" id="IPR014729">
    <property type="entry name" value="Rossmann-like_a/b/a_fold"/>
</dbReference>
<evidence type="ECO:0000256" key="1">
    <source>
        <dbReference type="ARBA" id="ARBA00023268"/>
    </source>
</evidence>
<evidence type="ECO:0000256" key="2">
    <source>
        <dbReference type="ARBA" id="ARBA00023277"/>
    </source>
</evidence>
<dbReference type="Pfam" id="PF00294">
    <property type="entry name" value="PfkB"/>
    <property type="match status" value="1"/>
</dbReference>
<dbReference type="SUPFAM" id="SSF52374">
    <property type="entry name" value="Nucleotidylyl transferase"/>
    <property type="match status" value="1"/>
</dbReference>
<feature type="domain" description="Carbohydrate kinase PfkB" evidence="3">
    <location>
        <begin position="18"/>
        <end position="318"/>
    </location>
</feature>
<dbReference type="PANTHER" id="PTHR46969">
    <property type="entry name" value="BIFUNCTIONAL PROTEIN HLDE"/>
    <property type="match status" value="1"/>
</dbReference>
<feature type="domain" description="Cytidyltransferase-like" evidence="4">
    <location>
        <begin position="355"/>
        <end position="451"/>
    </location>
</feature>
<dbReference type="InterPro" id="IPR004821">
    <property type="entry name" value="Cyt_trans-like"/>
</dbReference>
<dbReference type="PANTHER" id="PTHR46969:SF1">
    <property type="entry name" value="BIFUNCTIONAL PROTEIN HLDE"/>
    <property type="match status" value="1"/>
</dbReference>
<keyword evidence="2" id="KW-0119">Carbohydrate metabolism</keyword>
<proteinExistence type="predicted"/>
<gene>
    <name evidence="5" type="primary">hldE</name>
    <name evidence="5" type="ORF">SPHINGO8BC_60456</name>
</gene>
<accession>A0A654DI33</accession>
<dbReference type="NCBIfam" id="TIGR00125">
    <property type="entry name" value="cyt_tran_rel"/>
    <property type="match status" value="1"/>
</dbReference>
<evidence type="ECO:0000313" key="6">
    <source>
        <dbReference type="Proteomes" id="UP000432350"/>
    </source>
</evidence>
<dbReference type="InterPro" id="IPR029056">
    <property type="entry name" value="Ribokinase-like"/>
</dbReference>
<evidence type="ECO:0000259" key="4">
    <source>
        <dbReference type="Pfam" id="PF01467"/>
    </source>
</evidence>
<evidence type="ECO:0000259" key="3">
    <source>
        <dbReference type="Pfam" id="PF00294"/>
    </source>
</evidence>
<dbReference type="SUPFAM" id="SSF53613">
    <property type="entry name" value="Ribokinase-like"/>
    <property type="match status" value="1"/>
</dbReference>
<dbReference type="Proteomes" id="UP000432350">
    <property type="component" value="Unassembled WGS sequence"/>
</dbReference>
<dbReference type="Pfam" id="PF01467">
    <property type="entry name" value="CTP_transf_like"/>
    <property type="match status" value="1"/>
</dbReference>
<dbReference type="RefSeq" id="WP_115048608.1">
    <property type="nucleotide sequence ID" value="NZ_CP068086.1"/>
</dbReference>
<reference evidence="5 6" key="1">
    <citation type="submission" date="2019-10" db="EMBL/GenBank/DDBJ databases">
        <authorList>
            <person name="Karimi E."/>
        </authorList>
    </citation>
    <scope>NUCLEOTIDE SEQUENCE [LARGE SCALE GENOMIC DNA]</scope>
    <source>
        <strain evidence="5">Sphingobacterium sp. 8BC</strain>
    </source>
</reference>
<dbReference type="InterPro" id="IPR011611">
    <property type="entry name" value="PfkB_dom"/>
</dbReference>
<protein>
    <submittedName>
        <fullName evidence="5">Bifunctional protein HldE</fullName>
    </submittedName>
</protein>
<dbReference type="GO" id="GO:0005829">
    <property type="term" value="C:cytosol"/>
    <property type="evidence" value="ECO:0007669"/>
    <property type="project" value="TreeGrafter"/>
</dbReference>
<organism evidence="5 6">
    <name type="scientific">Sphingobacterium multivorum</name>
    <dbReference type="NCBI Taxonomy" id="28454"/>
    <lineage>
        <taxon>Bacteria</taxon>
        <taxon>Pseudomonadati</taxon>
        <taxon>Bacteroidota</taxon>
        <taxon>Sphingobacteriia</taxon>
        <taxon>Sphingobacteriales</taxon>
        <taxon>Sphingobacteriaceae</taxon>
        <taxon>Sphingobacterium</taxon>
    </lineage>
</organism>
<dbReference type="AlphaFoldDB" id="A0A654DI33"/>
<dbReference type="GO" id="GO:0033785">
    <property type="term" value="F:heptose 7-phosphate kinase activity"/>
    <property type="evidence" value="ECO:0007669"/>
    <property type="project" value="TreeGrafter"/>
</dbReference>
<evidence type="ECO:0000313" key="5">
    <source>
        <dbReference type="EMBL" id="VXD05298.1"/>
    </source>
</evidence>
<keyword evidence="1" id="KW-0511">Multifunctional enzyme</keyword>
<dbReference type="GO" id="GO:0033786">
    <property type="term" value="F:heptose-1-phosphate adenylyltransferase activity"/>
    <property type="evidence" value="ECO:0007669"/>
    <property type="project" value="TreeGrafter"/>
</dbReference>
<name>A0A654DI33_SPHMU</name>
<dbReference type="EMBL" id="CABWMV010000025">
    <property type="protein sequence ID" value="VXD05298.1"/>
    <property type="molecule type" value="Genomic_DNA"/>
</dbReference>
<dbReference type="Gene3D" id="3.40.50.620">
    <property type="entry name" value="HUPs"/>
    <property type="match status" value="1"/>
</dbReference>
<dbReference type="Gene3D" id="3.40.1190.20">
    <property type="match status" value="1"/>
</dbReference>